<dbReference type="InterPro" id="IPR011890">
    <property type="entry name" value="SMC_prok"/>
</dbReference>
<evidence type="ECO:0000313" key="9">
    <source>
        <dbReference type="Proteomes" id="UP001431935"/>
    </source>
</evidence>
<sequence>MKLIQVEAHGFKSFADKVSLKFDGGVVAIIGPNGSGKSNINDAIRWVLGETSSKVLRGDNMEDVIFAGSKTEKEMNRAEVILTFDNRDRAVSIPHDYFTISRVLNRGKGSNEYYINGEIARQKDIKEIAMQSGISKSSLAIIGQGTISDIAEATPERRREIFEEASGTSMYRSKKTEAMRKLERTQEALEQIAIVVQELEKQIKPLQKQAEKAKIFKLKSEQLKEVEVSLLVHDFMAYSESLEKLNNESLIYKQQKEDLEIKIKLYTDICNQKNDLMVELDATISKLTSRIEEINTEINDLEIRSAKESKQREMVINGTLEVDNAQKKEAIKEELSELNTKILLAKEFIQKQKQEIESINKTILDLSALKNDIKNELEIENSKLQKINSKLDFIQEVKHGKTNLQKGTKNIVENSGLFKGYRALVSELISVNTKYALAIETILAGALQHVVVDTPETAVKAIEFLKSNNGGRATFIPLSSVSPKYVLEQHIVVAQTQKGFLGVASELVSTEREFDVLKRFLLGNILVTDTIENANKLSQLLEKRYMVVTLEGDIIRVGGVLSGGQKNEHTSTFGLDEQIKQLEIIKPAILQKIAELKSKEIEIKQKSDNLGNLFSNLSLDVSKQKMNLDENIHRFDELRIKYENISNEKIENLDTVDIAFEIQKLVLERSNLVAKRTSQNELLQVAKKEFADANAKKGDSNNDLNILITENSEKIAQKAKAESAINYAKQRLSEQYNMLFETAREFYNPEIDFEVARKLVSDLKNDIKDLGHVNIDSIEQLKETEDRYNEVKKQEKDIIDAKNTIEEVISEMDKIIIERITNTVSLANNEFKYVFSKMFGGGMAEIRYTDPDNLLESGIDVMAQPPGKSIKNLKLFSGGEKALIAISLLFSLLKAKPLPLCILDEVEAALDEANVIRFAEFLQSLKENTQFLVITHRQGTMERVDKLYGATMQKRGVTTFFSVNLTEAKKLID</sequence>
<dbReference type="PANTHER" id="PTHR43977">
    <property type="entry name" value="STRUCTURAL MAINTENANCE OF CHROMOSOMES PROTEIN 3"/>
    <property type="match status" value="1"/>
</dbReference>
<evidence type="ECO:0000256" key="2">
    <source>
        <dbReference type="ARBA" id="ARBA00022741"/>
    </source>
</evidence>
<dbReference type="Pfam" id="PF02463">
    <property type="entry name" value="SMC_N"/>
    <property type="match status" value="1"/>
</dbReference>
<dbReference type="InterPro" id="IPR010935">
    <property type="entry name" value="SMC_hinge"/>
</dbReference>
<accession>A0ABZ2AHK1</accession>
<dbReference type="InterPro" id="IPR024704">
    <property type="entry name" value="SMC"/>
</dbReference>
<dbReference type="InterPro" id="IPR000727">
    <property type="entry name" value="T_SNARE_dom"/>
</dbReference>
<keyword evidence="4 6" id="KW-0175">Coiled coil</keyword>
<dbReference type="SMART" id="SM00968">
    <property type="entry name" value="SMC_hinge"/>
    <property type="match status" value="1"/>
</dbReference>
<dbReference type="Gene3D" id="1.20.1060.20">
    <property type="match status" value="1"/>
</dbReference>
<comment type="function">
    <text evidence="6">Required for chromosome condensation and partitioning.</text>
</comment>
<comment type="subunit">
    <text evidence="6">Homodimer.</text>
</comment>
<feature type="coiled-coil region" evidence="6">
    <location>
        <begin position="172"/>
        <end position="209"/>
    </location>
</feature>
<dbReference type="PROSITE" id="PS50192">
    <property type="entry name" value="T_SNARE"/>
    <property type="match status" value="1"/>
</dbReference>
<dbReference type="EMBL" id="CP143578">
    <property type="protein sequence ID" value="WVN21265.1"/>
    <property type="molecule type" value="Genomic_DNA"/>
</dbReference>
<protein>
    <recommendedName>
        <fullName evidence="6">Chromosome partition protein Smc</fullName>
    </recommendedName>
</protein>
<dbReference type="HAMAP" id="MF_01894">
    <property type="entry name" value="Smc_prok"/>
    <property type="match status" value="1"/>
</dbReference>
<proteinExistence type="inferred from homology"/>
<dbReference type="Proteomes" id="UP001431935">
    <property type="component" value="Chromosome"/>
</dbReference>
<evidence type="ECO:0000259" key="7">
    <source>
        <dbReference type="PROSITE" id="PS50192"/>
    </source>
</evidence>
<dbReference type="InterPro" id="IPR003395">
    <property type="entry name" value="RecF/RecN/SMC_N"/>
</dbReference>
<comment type="domain">
    <text evidence="6">Contains large globular domains required for ATP hydrolysis at each terminus and a third globular domain forming a flexible hinge near the middle of the molecule. These domains are separated by coiled-coil structures.</text>
</comment>
<evidence type="ECO:0000256" key="5">
    <source>
        <dbReference type="ARBA" id="ARBA00023125"/>
    </source>
</evidence>
<dbReference type="Gene3D" id="3.30.70.1620">
    <property type="match status" value="1"/>
</dbReference>
<gene>
    <name evidence="6" type="primary">smc</name>
    <name evidence="8" type="ORF">V2E26_02505</name>
</gene>
<feature type="coiled-coil region" evidence="6">
    <location>
        <begin position="349"/>
        <end position="390"/>
    </location>
</feature>
<comment type="subcellular location">
    <subcellularLocation>
        <location evidence="6">Cytoplasm</location>
    </subcellularLocation>
</comment>
<comment type="similarity">
    <text evidence="6">Belongs to the SMC family.</text>
</comment>
<dbReference type="SUPFAM" id="SSF52540">
    <property type="entry name" value="P-loop containing nucleoside triphosphate hydrolases"/>
    <property type="match status" value="1"/>
</dbReference>
<evidence type="ECO:0000256" key="4">
    <source>
        <dbReference type="ARBA" id="ARBA00023054"/>
    </source>
</evidence>
<evidence type="ECO:0000313" key="8">
    <source>
        <dbReference type="EMBL" id="WVN21265.1"/>
    </source>
</evidence>
<feature type="binding site" evidence="6">
    <location>
        <begin position="32"/>
        <end position="39"/>
    </location>
    <ligand>
        <name>ATP</name>
        <dbReference type="ChEBI" id="CHEBI:30616"/>
    </ligand>
</feature>
<organism evidence="8 9">
    <name type="scientific">Metamycoplasma gateae</name>
    <dbReference type="NCBI Taxonomy" id="35769"/>
    <lineage>
        <taxon>Bacteria</taxon>
        <taxon>Bacillati</taxon>
        <taxon>Mycoplasmatota</taxon>
        <taxon>Mycoplasmoidales</taxon>
        <taxon>Metamycoplasmataceae</taxon>
        <taxon>Metamycoplasma</taxon>
    </lineage>
</organism>
<evidence type="ECO:0000256" key="6">
    <source>
        <dbReference type="HAMAP-Rule" id="MF_01894"/>
    </source>
</evidence>
<reference evidence="8" key="1">
    <citation type="submission" date="2024-01" db="EMBL/GenBank/DDBJ databases">
        <title>Complete genome sequence of Mycoplasma gateae strain 3700.</title>
        <authorList>
            <person name="Spergser J."/>
        </authorList>
    </citation>
    <scope>NUCLEOTIDE SEQUENCE [LARGE SCALE GENOMIC DNA]</scope>
    <source>
        <strain evidence="8">3700</strain>
    </source>
</reference>
<evidence type="ECO:0000256" key="3">
    <source>
        <dbReference type="ARBA" id="ARBA00022840"/>
    </source>
</evidence>
<dbReference type="SUPFAM" id="SSF75553">
    <property type="entry name" value="Smc hinge domain"/>
    <property type="match status" value="1"/>
</dbReference>
<dbReference type="Gene3D" id="3.40.50.300">
    <property type="entry name" value="P-loop containing nucleotide triphosphate hydrolases"/>
    <property type="match status" value="2"/>
</dbReference>
<feature type="coiled-coil region" evidence="6">
    <location>
        <begin position="774"/>
        <end position="811"/>
    </location>
</feature>
<feature type="coiled-coil region" evidence="6">
    <location>
        <begin position="242"/>
        <end position="311"/>
    </location>
</feature>
<dbReference type="PIRSF" id="PIRSF005719">
    <property type="entry name" value="SMC"/>
    <property type="match status" value="1"/>
</dbReference>
<keyword evidence="2 6" id="KW-0547">Nucleotide-binding</keyword>
<feature type="domain" description="T-SNARE coiled-coil homology" evidence="7">
    <location>
        <begin position="346"/>
        <end position="392"/>
    </location>
</feature>
<dbReference type="InterPro" id="IPR027417">
    <property type="entry name" value="P-loop_NTPase"/>
</dbReference>
<keyword evidence="3 6" id="KW-0067">ATP-binding</keyword>
<dbReference type="Pfam" id="PF06470">
    <property type="entry name" value="SMC_hinge"/>
    <property type="match status" value="1"/>
</dbReference>
<keyword evidence="1 6" id="KW-0963">Cytoplasm</keyword>
<evidence type="ECO:0000256" key="1">
    <source>
        <dbReference type="ARBA" id="ARBA00022490"/>
    </source>
</evidence>
<keyword evidence="5 6" id="KW-0238">DNA-binding</keyword>
<dbReference type="InterPro" id="IPR036277">
    <property type="entry name" value="SMC_hinge_sf"/>
</dbReference>
<dbReference type="RefSeq" id="WP_330463304.1">
    <property type="nucleotide sequence ID" value="NZ_CP143578.1"/>
</dbReference>
<name>A0ABZ2AHK1_9BACT</name>
<keyword evidence="9" id="KW-1185">Reference proteome</keyword>